<reference evidence="10 11" key="1">
    <citation type="submission" date="2015-10" db="EMBL/GenBank/DDBJ databases">
        <title>Metagenome-Assembled Genomes uncover a global brackish microbiome.</title>
        <authorList>
            <person name="Hugerth L.W."/>
            <person name="Larsson J."/>
            <person name="Alneberg J."/>
            <person name="Lindh M.V."/>
            <person name="Legrand C."/>
            <person name="Pinhassi J."/>
            <person name="Andersson A.F."/>
        </authorList>
    </citation>
    <scope>NUCLEOTIDE SEQUENCE [LARGE SCALE GENOMIC DNA]</scope>
    <source>
        <strain evidence="10">BACL18 MAG-120507-bin52</strain>
    </source>
</reference>
<dbReference type="InterPro" id="IPR015422">
    <property type="entry name" value="PyrdxlP-dep_Trfase_small"/>
</dbReference>
<evidence type="ECO:0000313" key="11">
    <source>
        <dbReference type="Proteomes" id="UP000051269"/>
    </source>
</evidence>
<comment type="catalytic activity">
    <reaction evidence="8">
        <text>(sulfur carrier)-H + L-cysteine = (sulfur carrier)-SH + L-alanine</text>
        <dbReference type="Rhea" id="RHEA:43892"/>
        <dbReference type="Rhea" id="RHEA-COMP:14737"/>
        <dbReference type="Rhea" id="RHEA-COMP:14739"/>
        <dbReference type="ChEBI" id="CHEBI:29917"/>
        <dbReference type="ChEBI" id="CHEBI:35235"/>
        <dbReference type="ChEBI" id="CHEBI:57972"/>
        <dbReference type="ChEBI" id="CHEBI:64428"/>
        <dbReference type="EC" id="2.8.1.7"/>
    </reaction>
</comment>
<keyword evidence="5" id="KW-0663">Pyridoxal phosphate</keyword>
<dbReference type="Proteomes" id="UP000051269">
    <property type="component" value="Unassembled WGS sequence"/>
</dbReference>
<comment type="caution">
    <text evidence="10">The sequence shown here is derived from an EMBL/GenBank/DDBJ whole genome shotgun (WGS) entry which is preliminary data.</text>
</comment>
<organism evidence="10 11">
    <name type="scientific">Verrucomicrobia subdivision 6 bacterium BACL9 MAG-120507-bin52</name>
    <dbReference type="NCBI Taxonomy" id="1655590"/>
    <lineage>
        <taxon>Bacteria</taxon>
        <taxon>Pseudomonadati</taxon>
        <taxon>Verrucomicrobiota</taxon>
        <taxon>Verrucomicrobiia</taxon>
        <taxon>Verrucomicrobiales</taxon>
        <taxon>Verrucomicrobia subdivision 6</taxon>
    </lineage>
</organism>
<proteinExistence type="inferred from homology"/>
<dbReference type="AlphaFoldDB" id="A0A0R2RKM2"/>
<dbReference type="GO" id="GO:0031071">
    <property type="term" value="F:cysteine desulfurase activity"/>
    <property type="evidence" value="ECO:0007669"/>
    <property type="project" value="UniProtKB-EC"/>
</dbReference>
<dbReference type="SUPFAM" id="SSF53383">
    <property type="entry name" value="PLP-dependent transferases"/>
    <property type="match status" value="1"/>
</dbReference>
<gene>
    <name evidence="10" type="ORF">ABR82_05665</name>
</gene>
<dbReference type="InterPro" id="IPR016454">
    <property type="entry name" value="Cysteine_dSase"/>
</dbReference>
<dbReference type="EMBL" id="LIBO01000001">
    <property type="protein sequence ID" value="KRO63244.1"/>
    <property type="molecule type" value="Genomic_DNA"/>
</dbReference>
<evidence type="ECO:0000256" key="3">
    <source>
        <dbReference type="ARBA" id="ARBA00022679"/>
    </source>
</evidence>
<sequence length="383" mass="40809">MAEERIFLDHASGGPLLPAARVEMERVLSGEGAAPGGGHREAREARVILEAARKQSAEFLGTEEPDRLVFTSGGTEAVQAAIRGWGEAAGKGTIYVSEIEHPAVETAVRRLQKSGFSVVPIPVDGEGRLQWKRVKPAGPGLVCVHVAHHDLGTVQDLVQARVLANSVKAQLFLDGTFGAGWIDLPRELEGVDLLAVSGHRLGGPKGSGLLWVRSGTAWKAQLEGGRQENDQRAGTENLPAIAGLGAALQEWNRDAGKFRKCARESQEVLWREIRKKVSSAKLHGPEPGPERSPAHLGLSFAGLEAESLALVLDRVGVVARGGSGCVTREMRIPPGMRAIGATPEEARSLILFTLGRETRASQMALAAQRVADAVLRLSDAFAM</sequence>
<dbReference type="InterPro" id="IPR015424">
    <property type="entry name" value="PyrdxlP-dep_Trfase"/>
</dbReference>
<protein>
    <recommendedName>
        <fullName evidence="9">Aminotransferase class V domain-containing protein</fullName>
    </recommendedName>
</protein>
<keyword evidence="4" id="KW-0479">Metal-binding</keyword>
<comment type="similarity">
    <text evidence="2">Belongs to the class-V pyridoxal-phosphate-dependent aminotransferase family. NifS/IscS subfamily.</text>
</comment>
<dbReference type="GO" id="GO:0046872">
    <property type="term" value="F:metal ion binding"/>
    <property type="evidence" value="ECO:0007669"/>
    <property type="project" value="UniProtKB-KW"/>
</dbReference>
<dbReference type="GO" id="GO:0051536">
    <property type="term" value="F:iron-sulfur cluster binding"/>
    <property type="evidence" value="ECO:0007669"/>
    <property type="project" value="UniProtKB-KW"/>
</dbReference>
<dbReference type="Gene3D" id="3.40.640.10">
    <property type="entry name" value="Type I PLP-dependent aspartate aminotransferase-like (Major domain)"/>
    <property type="match status" value="1"/>
</dbReference>
<keyword evidence="3" id="KW-0808">Transferase</keyword>
<evidence type="ECO:0000259" key="9">
    <source>
        <dbReference type="Pfam" id="PF00266"/>
    </source>
</evidence>
<evidence type="ECO:0000256" key="8">
    <source>
        <dbReference type="ARBA" id="ARBA00050776"/>
    </source>
</evidence>
<dbReference type="InterPro" id="IPR000192">
    <property type="entry name" value="Aminotrans_V_dom"/>
</dbReference>
<dbReference type="InterPro" id="IPR015421">
    <property type="entry name" value="PyrdxlP-dep_Trfase_major"/>
</dbReference>
<dbReference type="Gene3D" id="1.10.260.50">
    <property type="match status" value="1"/>
</dbReference>
<evidence type="ECO:0000256" key="5">
    <source>
        <dbReference type="ARBA" id="ARBA00022898"/>
    </source>
</evidence>
<accession>A0A0R2RKM2</accession>
<evidence type="ECO:0000256" key="1">
    <source>
        <dbReference type="ARBA" id="ARBA00001933"/>
    </source>
</evidence>
<keyword evidence="6" id="KW-0408">Iron</keyword>
<evidence type="ECO:0000256" key="6">
    <source>
        <dbReference type="ARBA" id="ARBA00023004"/>
    </source>
</evidence>
<evidence type="ECO:0000256" key="4">
    <source>
        <dbReference type="ARBA" id="ARBA00022723"/>
    </source>
</evidence>
<dbReference type="PIRSF" id="PIRSF005572">
    <property type="entry name" value="NifS"/>
    <property type="match status" value="1"/>
</dbReference>
<evidence type="ECO:0000256" key="2">
    <source>
        <dbReference type="ARBA" id="ARBA00006490"/>
    </source>
</evidence>
<name>A0A0R2RKM2_9BACT</name>
<dbReference type="Pfam" id="PF00266">
    <property type="entry name" value="Aminotran_5"/>
    <property type="match status" value="1"/>
</dbReference>
<dbReference type="PANTHER" id="PTHR11601:SF34">
    <property type="entry name" value="CYSTEINE DESULFURASE"/>
    <property type="match status" value="1"/>
</dbReference>
<feature type="domain" description="Aminotransferase class V" evidence="9">
    <location>
        <begin position="7"/>
        <end position="331"/>
    </location>
</feature>
<dbReference type="PANTHER" id="PTHR11601">
    <property type="entry name" value="CYSTEINE DESULFURYLASE FAMILY MEMBER"/>
    <property type="match status" value="1"/>
</dbReference>
<dbReference type="Gene3D" id="3.90.1150.10">
    <property type="entry name" value="Aspartate Aminotransferase, domain 1"/>
    <property type="match status" value="1"/>
</dbReference>
<comment type="cofactor">
    <cofactor evidence="1">
        <name>pyridoxal 5'-phosphate</name>
        <dbReference type="ChEBI" id="CHEBI:597326"/>
    </cofactor>
</comment>
<keyword evidence="7" id="KW-0411">Iron-sulfur</keyword>
<evidence type="ECO:0000313" key="10">
    <source>
        <dbReference type="EMBL" id="KRO63244.1"/>
    </source>
</evidence>
<evidence type="ECO:0000256" key="7">
    <source>
        <dbReference type="ARBA" id="ARBA00023014"/>
    </source>
</evidence>